<organism evidence="1">
    <name type="scientific">Medicago truncatula</name>
    <name type="common">Barrel medic</name>
    <name type="synonym">Medicago tribuloides</name>
    <dbReference type="NCBI Taxonomy" id="3880"/>
    <lineage>
        <taxon>Eukaryota</taxon>
        <taxon>Viridiplantae</taxon>
        <taxon>Streptophyta</taxon>
        <taxon>Embryophyta</taxon>
        <taxon>Tracheophyta</taxon>
        <taxon>Spermatophyta</taxon>
        <taxon>Magnoliopsida</taxon>
        <taxon>eudicotyledons</taxon>
        <taxon>Gunneridae</taxon>
        <taxon>Pentapetalae</taxon>
        <taxon>rosids</taxon>
        <taxon>fabids</taxon>
        <taxon>Fabales</taxon>
        <taxon>Fabaceae</taxon>
        <taxon>Papilionoideae</taxon>
        <taxon>50 kb inversion clade</taxon>
        <taxon>NPAAA clade</taxon>
        <taxon>Hologalegina</taxon>
        <taxon>IRL clade</taxon>
        <taxon>Trifolieae</taxon>
        <taxon>Medicago</taxon>
    </lineage>
</organism>
<comment type="caution">
    <text evidence="1">The sequence shown here is derived from an EMBL/GenBank/DDBJ whole genome shotgun (WGS) entry which is preliminary data.</text>
</comment>
<dbReference type="EMBL" id="PSQE01000007">
    <property type="protein sequence ID" value="RHN45882.1"/>
    <property type="molecule type" value="Genomic_DNA"/>
</dbReference>
<name>A0A396GXR1_MEDTR</name>
<dbReference type="AlphaFoldDB" id="A0A396GXR1"/>
<gene>
    <name evidence="1" type="ORF">MtrunA17_Chr7g0236281</name>
</gene>
<evidence type="ECO:0000313" key="1">
    <source>
        <dbReference type="EMBL" id="RHN45882.1"/>
    </source>
</evidence>
<sequence length="49" mass="5566">MGFTDSLITITHLNHTNLILHWVGQLNPAILTIITIFRVKISFANYILS</sequence>
<protein>
    <submittedName>
        <fullName evidence="1">Uncharacterized protein</fullName>
    </submittedName>
</protein>
<dbReference type="Proteomes" id="UP000265566">
    <property type="component" value="Chromosome 7"/>
</dbReference>
<accession>A0A396GXR1</accession>
<dbReference type="Gramene" id="rna40306">
    <property type="protein sequence ID" value="RHN45882.1"/>
    <property type="gene ID" value="gene40306"/>
</dbReference>
<reference evidence="1" key="1">
    <citation type="journal article" date="2018" name="Nat. Plants">
        <title>Whole-genome landscape of Medicago truncatula symbiotic genes.</title>
        <authorList>
            <person name="Pecrix Y."/>
            <person name="Gamas P."/>
            <person name="Carrere S."/>
        </authorList>
    </citation>
    <scope>NUCLEOTIDE SEQUENCE</scope>
    <source>
        <tissue evidence="1">Leaves</tissue>
    </source>
</reference>
<proteinExistence type="predicted"/>